<keyword evidence="2 4" id="KW-0808">Transferase</keyword>
<dbReference type="PANTHER" id="PTHR43861:SF1">
    <property type="entry name" value="TRANS-ACONITATE 2-METHYLTRANSFERASE"/>
    <property type="match status" value="1"/>
</dbReference>
<feature type="domain" description="Methyltransferase" evidence="3">
    <location>
        <begin position="46"/>
        <end position="143"/>
    </location>
</feature>
<dbReference type="OrthoDB" id="2013972at2759"/>
<dbReference type="Gene3D" id="3.40.50.150">
    <property type="entry name" value="Vaccinia Virus protein VP39"/>
    <property type="match status" value="1"/>
</dbReference>
<evidence type="ECO:0000256" key="2">
    <source>
        <dbReference type="ARBA" id="ARBA00022679"/>
    </source>
</evidence>
<name>A0A2V1DWX3_9PLEO</name>
<evidence type="ECO:0000313" key="5">
    <source>
        <dbReference type="Proteomes" id="UP000244855"/>
    </source>
</evidence>
<dbReference type="InterPro" id="IPR041698">
    <property type="entry name" value="Methyltransf_25"/>
</dbReference>
<keyword evidence="1 4" id="KW-0489">Methyltransferase</keyword>
<reference evidence="4 5" key="1">
    <citation type="journal article" date="2018" name="Sci. Rep.">
        <title>Comparative genomics provides insights into the lifestyle and reveals functional heterogeneity of dark septate endophytic fungi.</title>
        <authorList>
            <person name="Knapp D.G."/>
            <person name="Nemeth J.B."/>
            <person name="Barry K."/>
            <person name="Hainaut M."/>
            <person name="Henrissat B."/>
            <person name="Johnson J."/>
            <person name="Kuo A."/>
            <person name="Lim J.H.P."/>
            <person name="Lipzen A."/>
            <person name="Nolan M."/>
            <person name="Ohm R.A."/>
            <person name="Tamas L."/>
            <person name="Grigoriev I.V."/>
            <person name="Spatafora J.W."/>
            <person name="Nagy L.G."/>
            <person name="Kovacs G.M."/>
        </authorList>
    </citation>
    <scope>NUCLEOTIDE SEQUENCE [LARGE SCALE GENOMIC DNA]</scope>
    <source>
        <strain evidence="4 5">DSE2036</strain>
    </source>
</reference>
<proteinExistence type="predicted"/>
<keyword evidence="5" id="KW-1185">Reference proteome</keyword>
<gene>
    <name evidence="4" type="ORF">DM02DRAFT_717265</name>
</gene>
<dbReference type="STRING" id="97972.A0A2V1DWX3"/>
<sequence>MSAPFFPKQAFNFDGALLEELQGDVSEAVAREAIKLVTIAPGALIHDNGCGYGAVTAEIIATSPPSDIKIFATDKNEGYLGALRSKIAANPSWPSVTAEVVDANKLTYPDDYFDLSFTDFVLLGLDDEVGAARHILRTVKPGGIAVVGFWKEKTWQDDLRKIHHVVRGNDTPLPPYLSIIDYTPEGFRDVLEKAGWKNVEYVDRDVWVKIKDIRRWATIAWTFLSTPVGGWKQEDEDKWDEIIDLLVQELIKGDTYVEERGIHKLRMTATIAVVRK</sequence>
<dbReference type="GO" id="GO:0032259">
    <property type="term" value="P:methylation"/>
    <property type="evidence" value="ECO:0007669"/>
    <property type="project" value="UniProtKB-KW"/>
</dbReference>
<protein>
    <submittedName>
        <fullName evidence="4">S-adenosyl-L-methionine-dependent methyltransferase</fullName>
    </submittedName>
</protein>
<dbReference type="GO" id="GO:0008757">
    <property type="term" value="F:S-adenosylmethionine-dependent methyltransferase activity"/>
    <property type="evidence" value="ECO:0007669"/>
    <property type="project" value="InterPro"/>
</dbReference>
<dbReference type="SUPFAM" id="SSF53335">
    <property type="entry name" value="S-adenosyl-L-methionine-dependent methyltransferases"/>
    <property type="match status" value="1"/>
</dbReference>
<dbReference type="EMBL" id="KZ805340">
    <property type="protein sequence ID" value="PVI02677.1"/>
    <property type="molecule type" value="Genomic_DNA"/>
</dbReference>
<evidence type="ECO:0000256" key="1">
    <source>
        <dbReference type="ARBA" id="ARBA00022603"/>
    </source>
</evidence>
<accession>A0A2V1DWX3</accession>
<organism evidence="4 5">
    <name type="scientific">Periconia macrospinosa</name>
    <dbReference type="NCBI Taxonomy" id="97972"/>
    <lineage>
        <taxon>Eukaryota</taxon>
        <taxon>Fungi</taxon>
        <taxon>Dikarya</taxon>
        <taxon>Ascomycota</taxon>
        <taxon>Pezizomycotina</taxon>
        <taxon>Dothideomycetes</taxon>
        <taxon>Pleosporomycetidae</taxon>
        <taxon>Pleosporales</taxon>
        <taxon>Massarineae</taxon>
        <taxon>Periconiaceae</taxon>
        <taxon>Periconia</taxon>
    </lineage>
</organism>
<dbReference type="AlphaFoldDB" id="A0A2V1DWX3"/>
<dbReference type="Pfam" id="PF13649">
    <property type="entry name" value="Methyltransf_25"/>
    <property type="match status" value="1"/>
</dbReference>
<dbReference type="CDD" id="cd02440">
    <property type="entry name" value="AdoMet_MTases"/>
    <property type="match status" value="1"/>
</dbReference>
<dbReference type="InterPro" id="IPR029063">
    <property type="entry name" value="SAM-dependent_MTases_sf"/>
</dbReference>
<evidence type="ECO:0000313" key="4">
    <source>
        <dbReference type="EMBL" id="PVI02677.1"/>
    </source>
</evidence>
<dbReference type="PANTHER" id="PTHR43861">
    <property type="entry name" value="TRANS-ACONITATE 2-METHYLTRANSFERASE-RELATED"/>
    <property type="match status" value="1"/>
</dbReference>
<dbReference type="Proteomes" id="UP000244855">
    <property type="component" value="Unassembled WGS sequence"/>
</dbReference>
<evidence type="ECO:0000259" key="3">
    <source>
        <dbReference type="Pfam" id="PF13649"/>
    </source>
</evidence>